<gene>
    <name evidence="2" type="ORF">LQV63_27035</name>
</gene>
<sequence length="139" mass="15580">MQQFSNAIRELRTWLLSFSFIQVLSPFRLYLLFGGIGVGFLQALLFKVLPYSSYGVLDFMFYTIPLSAVAGYSFLLGVWLTLISSDIKYLPYGLWAKAVLILFPFMAISVNSLISVAVYAYLGYLAFKYSASSFAEQAA</sequence>
<comment type="caution">
    <text evidence="2">The sequence shown here is derived from an EMBL/GenBank/DDBJ whole genome shotgun (WGS) entry which is preliminary data.</text>
</comment>
<dbReference type="EMBL" id="JAJNBZ010000037">
    <property type="protein sequence ID" value="MCE5172922.1"/>
    <property type="molecule type" value="Genomic_DNA"/>
</dbReference>
<proteinExistence type="predicted"/>
<protein>
    <submittedName>
        <fullName evidence="2">Uncharacterized protein</fullName>
    </submittedName>
</protein>
<name>A0ABS8YMZ2_9BACL</name>
<accession>A0ABS8YMZ2</accession>
<keyword evidence="1" id="KW-0812">Transmembrane</keyword>
<evidence type="ECO:0000256" key="1">
    <source>
        <dbReference type="SAM" id="Phobius"/>
    </source>
</evidence>
<evidence type="ECO:0000313" key="3">
    <source>
        <dbReference type="Proteomes" id="UP001199916"/>
    </source>
</evidence>
<feature type="transmembrane region" description="Helical" evidence="1">
    <location>
        <begin position="61"/>
        <end position="82"/>
    </location>
</feature>
<dbReference type="RefSeq" id="WP_233698964.1">
    <property type="nucleotide sequence ID" value="NZ_JAJNBZ010000037.1"/>
</dbReference>
<feature type="transmembrane region" description="Helical" evidence="1">
    <location>
        <begin position="29"/>
        <end position="49"/>
    </location>
</feature>
<keyword evidence="3" id="KW-1185">Reference proteome</keyword>
<reference evidence="2 3" key="1">
    <citation type="submission" date="2021-11" db="EMBL/GenBank/DDBJ databases">
        <title>Draft genome sequence of Paenibacillus profundus YoMME, a new Gram-positive bacteria with exoelectrogenic properties.</title>
        <authorList>
            <person name="Hubenova Y."/>
            <person name="Hubenova E."/>
            <person name="Manasiev Y."/>
            <person name="Peykov S."/>
            <person name="Mitov M."/>
        </authorList>
    </citation>
    <scope>NUCLEOTIDE SEQUENCE [LARGE SCALE GENOMIC DNA]</scope>
    <source>
        <strain evidence="2 3">YoMME</strain>
    </source>
</reference>
<keyword evidence="1" id="KW-0472">Membrane</keyword>
<dbReference type="Proteomes" id="UP001199916">
    <property type="component" value="Unassembled WGS sequence"/>
</dbReference>
<organism evidence="2 3">
    <name type="scientific">Paenibacillus profundus</name>
    <dbReference type="NCBI Taxonomy" id="1173085"/>
    <lineage>
        <taxon>Bacteria</taxon>
        <taxon>Bacillati</taxon>
        <taxon>Bacillota</taxon>
        <taxon>Bacilli</taxon>
        <taxon>Bacillales</taxon>
        <taxon>Paenibacillaceae</taxon>
        <taxon>Paenibacillus</taxon>
    </lineage>
</organism>
<keyword evidence="1" id="KW-1133">Transmembrane helix</keyword>
<feature type="transmembrane region" description="Helical" evidence="1">
    <location>
        <begin position="94"/>
        <end position="122"/>
    </location>
</feature>
<evidence type="ECO:0000313" key="2">
    <source>
        <dbReference type="EMBL" id="MCE5172922.1"/>
    </source>
</evidence>